<comment type="caution">
    <text evidence="1">The sequence shown here is derived from an EMBL/GenBank/DDBJ whole genome shotgun (WGS) entry which is preliminary data.</text>
</comment>
<dbReference type="STRING" id="272627.CCC_01397"/>
<name>A0A0C2YAW7_PARME</name>
<dbReference type="RefSeq" id="WP_009870303.1">
    <property type="nucleotide sequence ID" value="NZ_JXSL01000033.1"/>
</dbReference>
<dbReference type="OrthoDB" id="7354367at2"/>
<dbReference type="EMBL" id="JXSL01000033">
    <property type="protein sequence ID" value="KIL96904.1"/>
    <property type="molecule type" value="Genomic_DNA"/>
</dbReference>
<accession>A0A0C2YAW7</accession>
<dbReference type="AlphaFoldDB" id="A0A0C2YAW7"/>
<gene>
    <name evidence="1" type="ORF">CCC_01397</name>
</gene>
<evidence type="ECO:0000313" key="1">
    <source>
        <dbReference type="EMBL" id="KIL96904.1"/>
    </source>
</evidence>
<organism evidence="1 2">
    <name type="scientific">Paramagnetospirillum magnetotacticum MS-1</name>
    <dbReference type="NCBI Taxonomy" id="272627"/>
    <lineage>
        <taxon>Bacteria</taxon>
        <taxon>Pseudomonadati</taxon>
        <taxon>Pseudomonadota</taxon>
        <taxon>Alphaproteobacteria</taxon>
        <taxon>Rhodospirillales</taxon>
        <taxon>Magnetospirillaceae</taxon>
        <taxon>Paramagnetospirillum</taxon>
    </lineage>
</organism>
<dbReference type="Proteomes" id="UP000031971">
    <property type="component" value="Unassembled WGS sequence"/>
</dbReference>
<protein>
    <submittedName>
        <fullName evidence="1">Uncharacterized protein</fullName>
    </submittedName>
</protein>
<proteinExistence type="predicted"/>
<evidence type="ECO:0000313" key="2">
    <source>
        <dbReference type="Proteomes" id="UP000031971"/>
    </source>
</evidence>
<reference evidence="1 2" key="1">
    <citation type="submission" date="2015-01" db="EMBL/GenBank/DDBJ databases">
        <title>Genome Sequence of Magnetospirillum magnetotacticum Strain MS-1.</title>
        <authorList>
            <person name="Marinov G.K."/>
            <person name="Smalley M.D."/>
            <person name="DeSalvo G."/>
        </authorList>
    </citation>
    <scope>NUCLEOTIDE SEQUENCE [LARGE SCALE GENOMIC DNA]</scope>
    <source>
        <strain evidence="1 2">MS-1</strain>
    </source>
</reference>
<keyword evidence="2" id="KW-1185">Reference proteome</keyword>
<sequence length="105" mass="11648">MPTLQERIDQFFADPLADVEAQRRALDALVTVPDVDARDAIPPANRPLNLWVKVEAPEGLYRWDGAAWEPFSPLDALLPAPVCRRKPTDAGELLEDMALLGIDVM</sequence>